<organism evidence="2 3">
    <name type="scientific">Coprinellus micaceus</name>
    <name type="common">Glistening ink-cap mushroom</name>
    <name type="synonym">Coprinus micaceus</name>
    <dbReference type="NCBI Taxonomy" id="71717"/>
    <lineage>
        <taxon>Eukaryota</taxon>
        <taxon>Fungi</taxon>
        <taxon>Dikarya</taxon>
        <taxon>Basidiomycota</taxon>
        <taxon>Agaricomycotina</taxon>
        <taxon>Agaricomycetes</taxon>
        <taxon>Agaricomycetidae</taxon>
        <taxon>Agaricales</taxon>
        <taxon>Agaricineae</taxon>
        <taxon>Psathyrellaceae</taxon>
        <taxon>Coprinellus</taxon>
    </lineage>
</organism>
<evidence type="ECO:0000256" key="1">
    <source>
        <dbReference type="SAM" id="MobiDB-lite"/>
    </source>
</evidence>
<keyword evidence="3" id="KW-1185">Reference proteome</keyword>
<protein>
    <submittedName>
        <fullName evidence="2">Uncharacterized protein</fullName>
    </submittedName>
</protein>
<sequence>MPLSRHLSLCETSLVEDSEPERIVIRDKMVPTSRRAPVDLGVIEIEDSDSGSASPVESVTLPIPTKSILANLKSPLPTSNTGGDLDSDVDTPMVPRTFDATQFAFGPGRLSQKPSMASTSRLPSKSNTPDLDALPQLEPAKKPARSKKQSLELSLVYTEKDIDRVLHCIACDAKWTTRKSSAQKSEHMRKCCKKAGYTQETTDALLHKALQDAPPSKSKAKEPEPPADIPTLLADIQPPEKKKRVRAVQVTSSVMDVRETGDEIRNRALQFLQGSSESPEPNRQQAAFPATQAFGQSRLGAAKATKSLFATDDDSASEAEAPAPIQQFGKSKLSANRSKKSLFAVDDPSGSASEAEGTGSPSKKKARGTRFSPSLGSTDHEAEALVPAIAAVSIHDRPRVGRSEKVKATPTKVVYGAAWEEELRHKILEDKELHMSILRLQPISLAKVLDLLDAGEKPNAKFERHVSAFLDKEGIHVSKPGRWGKKK</sequence>
<feature type="compositionally biased region" description="Polar residues" evidence="1">
    <location>
        <begin position="112"/>
        <end position="129"/>
    </location>
</feature>
<dbReference type="AlphaFoldDB" id="A0A4Y7TN36"/>
<gene>
    <name evidence="2" type="ORF">FA13DRAFT_1728444</name>
</gene>
<dbReference type="STRING" id="71717.A0A4Y7TN36"/>
<feature type="region of interest" description="Disordered" evidence="1">
    <location>
        <begin position="313"/>
        <end position="332"/>
    </location>
</feature>
<dbReference type="OrthoDB" id="5576441at2759"/>
<dbReference type="EMBL" id="QPFP01000007">
    <property type="protein sequence ID" value="TEB35600.1"/>
    <property type="molecule type" value="Genomic_DNA"/>
</dbReference>
<accession>A0A4Y7TN36</accession>
<comment type="caution">
    <text evidence="2">The sequence shown here is derived from an EMBL/GenBank/DDBJ whole genome shotgun (WGS) entry which is preliminary data.</text>
</comment>
<proteinExistence type="predicted"/>
<evidence type="ECO:0000313" key="3">
    <source>
        <dbReference type="Proteomes" id="UP000298030"/>
    </source>
</evidence>
<name>A0A4Y7TN36_COPMI</name>
<dbReference type="Proteomes" id="UP000298030">
    <property type="component" value="Unassembled WGS sequence"/>
</dbReference>
<feature type="region of interest" description="Disordered" evidence="1">
    <location>
        <begin position="343"/>
        <end position="379"/>
    </location>
</feature>
<reference evidence="2 3" key="1">
    <citation type="journal article" date="2019" name="Nat. Ecol. Evol.">
        <title>Megaphylogeny resolves global patterns of mushroom evolution.</title>
        <authorList>
            <person name="Varga T."/>
            <person name="Krizsan K."/>
            <person name="Foldi C."/>
            <person name="Dima B."/>
            <person name="Sanchez-Garcia M."/>
            <person name="Sanchez-Ramirez S."/>
            <person name="Szollosi G.J."/>
            <person name="Szarkandi J.G."/>
            <person name="Papp V."/>
            <person name="Albert L."/>
            <person name="Andreopoulos W."/>
            <person name="Angelini C."/>
            <person name="Antonin V."/>
            <person name="Barry K.W."/>
            <person name="Bougher N.L."/>
            <person name="Buchanan P."/>
            <person name="Buyck B."/>
            <person name="Bense V."/>
            <person name="Catcheside P."/>
            <person name="Chovatia M."/>
            <person name="Cooper J."/>
            <person name="Damon W."/>
            <person name="Desjardin D."/>
            <person name="Finy P."/>
            <person name="Geml J."/>
            <person name="Haridas S."/>
            <person name="Hughes K."/>
            <person name="Justo A."/>
            <person name="Karasinski D."/>
            <person name="Kautmanova I."/>
            <person name="Kiss B."/>
            <person name="Kocsube S."/>
            <person name="Kotiranta H."/>
            <person name="LaButti K.M."/>
            <person name="Lechner B.E."/>
            <person name="Liimatainen K."/>
            <person name="Lipzen A."/>
            <person name="Lukacs Z."/>
            <person name="Mihaltcheva S."/>
            <person name="Morgado L.N."/>
            <person name="Niskanen T."/>
            <person name="Noordeloos M.E."/>
            <person name="Ohm R.A."/>
            <person name="Ortiz-Santana B."/>
            <person name="Ovrebo C."/>
            <person name="Racz N."/>
            <person name="Riley R."/>
            <person name="Savchenko A."/>
            <person name="Shiryaev A."/>
            <person name="Soop K."/>
            <person name="Spirin V."/>
            <person name="Szebenyi C."/>
            <person name="Tomsovsky M."/>
            <person name="Tulloss R.E."/>
            <person name="Uehling J."/>
            <person name="Grigoriev I.V."/>
            <person name="Vagvolgyi C."/>
            <person name="Papp T."/>
            <person name="Martin F.M."/>
            <person name="Miettinen O."/>
            <person name="Hibbett D.S."/>
            <person name="Nagy L.G."/>
        </authorList>
    </citation>
    <scope>NUCLEOTIDE SEQUENCE [LARGE SCALE GENOMIC DNA]</scope>
    <source>
        <strain evidence="2 3">FP101781</strain>
    </source>
</reference>
<evidence type="ECO:0000313" key="2">
    <source>
        <dbReference type="EMBL" id="TEB35600.1"/>
    </source>
</evidence>
<feature type="compositionally biased region" description="Low complexity" evidence="1">
    <location>
        <begin position="348"/>
        <end position="361"/>
    </location>
</feature>
<feature type="region of interest" description="Disordered" evidence="1">
    <location>
        <begin position="105"/>
        <end position="149"/>
    </location>
</feature>